<evidence type="ECO:0000313" key="1">
    <source>
        <dbReference type="EMBL" id="MBP1905550.1"/>
    </source>
</evidence>
<dbReference type="RefSeq" id="WP_210089180.1">
    <property type="nucleotide sequence ID" value="NZ_JAGGKG010000009.1"/>
</dbReference>
<accession>A0ABS4FSL0</accession>
<keyword evidence="2" id="KW-1185">Reference proteome</keyword>
<dbReference type="EMBL" id="JAGGKG010000009">
    <property type="protein sequence ID" value="MBP1905550.1"/>
    <property type="molecule type" value="Genomic_DNA"/>
</dbReference>
<reference evidence="1 2" key="1">
    <citation type="submission" date="2021-03" db="EMBL/GenBank/DDBJ databases">
        <title>Genomic Encyclopedia of Type Strains, Phase IV (KMG-IV): sequencing the most valuable type-strain genomes for metagenomic binning, comparative biology and taxonomic classification.</title>
        <authorList>
            <person name="Goeker M."/>
        </authorList>
    </citation>
    <scope>NUCLEOTIDE SEQUENCE [LARGE SCALE GENOMIC DNA]</scope>
    <source>
        <strain evidence="1 2">DSM 14349</strain>
    </source>
</reference>
<organism evidence="1 2">
    <name type="scientific">Paenibacillus turicensis</name>
    <dbReference type="NCBI Taxonomy" id="160487"/>
    <lineage>
        <taxon>Bacteria</taxon>
        <taxon>Bacillati</taxon>
        <taxon>Bacillota</taxon>
        <taxon>Bacilli</taxon>
        <taxon>Bacillales</taxon>
        <taxon>Paenibacillaceae</taxon>
        <taxon>Paenibacillus</taxon>
    </lineage>
</organism>
<evidence type="ECO:0000313" key="2">
    <source>
        <dbReference type="Proteomes" id="UP001519272"/>
    </source>
</evidence>
<proteinExistence type="predicted"/>
<comment type="caution">
    <text evidence="1">The sequence shown here is derived from an EMBL/GenBank/DDBJ whole genome shotgun (WGS) entry which is preliminary data.</text>
</comment>
<protein>
    <submittedName>
        <fullName evidence="1">Uncharacterized protein</fullName>
    </submittedName>
</protein>
<gene>
    <name evidence="1" type="ORF">J2Z32_002180</name>
</gene>
<dbReference type="Proteomes" id="UP001519272">
    <property type="component" value="Unassembled WGS sequence"/>
</dbReference>
<name>A0ABS4FSL0_9BACL</name>
<sequence length="192" mass="22634">MGRSFANLHIKSNHLEKTISALKVLSQGHAQVLGNRENDSSETNITMYISKSNVNESWISVLHDYFVWGTVKKIGKTLSQLVEEPVMTIGYMNEEIFEWSFYENGEIQAEKIFCEPWTREEYEQLKEERLNDEYLQKMLDVDNEEFGQLLEINDPAQAVDKLSQLLKMSLWCDAEWIEFEADLKKRFEKYEF</sequence>